<protein>
    <submittedName>
        <fullName evidence="1">Uncharacterized protein</fullName>
    </submittedName>
</protein>
<comment type="caution">
    <text evidence="1">The sequence shown here is derived from an EMBL/GenBank/DDBJ whole genome shotgun (WGS) entry which is preliminary data.</text>
</comment>
<reference evidence="1 2" key="1">
    <citation type="submission" date="2015-03" db="EMBL/GenBank/DDBJ databases">
        <title>Genome sequencing of Methylobacterium aquaticum DSM16371 type strain.</title>
        <authorList>
            <person name="Chaudhry V."/>
            <person name="Patil P.B."/>
        </authorList>
    </citation>
    <scope>NUCLEOTIDE SEQUENCE [LARGE SCALE GENOMIC DNA]</scope>
    <source>
        <strain evidence="1 2">DSM 16371</strain>
    </source>
</reference>
<gene>
    <name evidence="1" type="ORF">VP06_07890</name>
</gene>
<proteinExistence type="predicted"/>
<accession>A0A0J6SVP0</accession>
<organism evidence="1 2">
    <name type="scientific">Methylobacterium aquaticum</name>
    <dbReference type="NCBI Taxonomy" id="270351"/>
    <lineage>
        <taxon>Bacteria</taxon>
        <taxon>Pseudomonadati</taxon>
        <taxon>Pseudomonadota</taxon>
        <taxon>Alphaproteobacteria</taxon>
        <taxon>Hyphomicrobiales</taxon>
        <taxon>Methylobacteriaceae</taxon>
        <taxon>Methylobacterium</taxon>
    </lineage>
</organism>
<sequence length="72" mass="7840">MTPQHLADLVDEVGGVTGDRDLAGEGRVLARLTPDDRRLDERHVFLRHLAALKHGVSVSMKTDQPVAPEVAC</sequence>
<evidence type="ECO:0000313" key="2">
    <source>
        <dbReference type="Proteomes" id="UP000035929"/>
    </source>
</evidence>
<dbReference type="EMBL" id="LABX01000055">
    <property type="protein sequence ID" value="KMO37582.1"/>
    <property type="molecule type" value="Genomic_DNA"/>
</dbReference>
<name>A0A0J6SVP0_9HYPH</name>
<dbReference type="Proteomes" id="UP000035929">
    <property type="component" value="Unassembled WGS sequence"/>
</dbReference>
<dbReference type="AlphaFoldDB" id="A0A0J6SVP0"/>
<evidence type="ECO:0000313" key="1">
    <source>
        <dbReference type="EMBL" id="KMO37582.1"/>
    </source>
</evidence>